<evidence type="ECO:0000313" key="2">
    <source>
        <dbReference type="EMBL" id="SDD45901.1"/>
    </source>
</evidence>
<sequence>MTQREHEPTRPLWTAADLRALALLLHRGSGGVIDITEGLHQSVRRTLGLSAGASPDRCGGLSGRVYAAVRHGHGLLGRGLELIARYPERGPHPSAAMQAADPRRLAWLAALNGVCGDQLELMESPLAIRPSLRIGSAPAEVAQAPSHLLVLVHGLCMNDLQWSGRGDAGHGAVLAEALGALPVYFRYNSGLAIERNGGLLSEALEGLLRTLPQPPVRISLIGHSMGGLVARSAELQARQSDLPWRRALRDLVLLGTPNEGAPLERMGRAFQSTLARIPYAQHFRRVGAMRSRGILDLGEGRVLGDGSAPLATDLSCLVVAAQLGKPGTGAAARWLGDGLVPVDSALGGTALGRAADRELLLPRTGHLQLLQSETVRRALIDWLR</sequence>
<dbReference type="InterPro" id="IPR029058">
    <property type="entry name" value="AB_hydrolase_fold"/>
</dbReference>
<keyword evidence="3" id="KW-1185">Reference proteome</keyword>
<organism evidence="2 3">
    <name type="scientific">Aquimonas voraii</name>
    <dbReference type="NCBI Taxonomy" id="265719"/>
    <lineage>
        <taxon>Bacteria</taxon>
        <taxon>Pseudomonadati</taxon>
        <taxon>Pseudomonadota</taxon>
        <taxon>Gammaproteobacteria</taxon>
        <taxon>Lysobacterales</taxon>
        <taxon>Lysobacteraceae</taxon>
        <taxon>Aquimonas</taxon>
    </lineage>
</organism>
<dbReference type="SUPFAM" id="SSF53474">
    <property type="entry name" value="alpha/beta-Hydrolases"/>
    <property type="match status" value="1"/>
</dbReference>
<dbReference type="Pfam" id="PF07819">
    <property type="entry name" value="PGAP1"/>
    <property type="match status" value="1"/>
</dbReference>
<evidence type="ECO:0000313" key="3">
    <source>
        <dbReference type="Proteomes" id="UP000199603"/>
    </source>
</evidence>
<dbReference type="STRING" id="265719.SAMN04488509_102536"/>
<dbReference type="Proteomes" id="UP000199603">
    <property type="component" value="Unassembled WGS sequence"/>
</dbReference>
<dbReference type="EMBL" id="FNAG01000002">
    <property type="protein sequence ID" value="SDD45901.1"/>
    <property type="molecule type" value="Genomic_DNA"/>
</dbReference>
<name>A0A1G6UXC6_9GAMM</name>
<reference evidence="2 3" key="1">
    <citation type="submission" date="2016-10" db="EMBL/GenBank/DDBJ databases">
        <authorList>
            <person name="de Groot N.N."/>
        </authorList>
    </citation>
    <scope>NUCLEOTIDE SEQUENCE [LARGE SCALE GENOMIC DNA]</scope>
    <source>
        <strain evidence="2 3">DSM 16957</strain>
    </source>
</reference>
<dbReference type="Gene3D" id="3.40.50.1820">
    <property type="entry name" value="alpha/beta hydrolase"/>
    <property type="match status" value="1"/>
</dbReference>
<dbReference type="InterPro" id="IPR012908">
    <property type="entry name" value="PGAP1-ab_dom-like"/>
</dbReference>
<dbReference type="GO" id="GO:0016788">
    <property type="term" value="F:hydrolase activity, acting on ester bonds"/>
    <property type="evidence" value="ECO:0007669"/>
    <property type="project" value="InterPro"/>
</dbReference>
<feature type="domain" description="GPI inositol-deacylase PGAP1-like alpha/beta" evidence="1">
    <location>
        <begin position="199"/>
        <end position="276"/>
    </location>
</feature>
<evidence type="ECO:0000259" key="1">
    <source>
        <dbReference type="Pfam" id="PF07819"/>
    </source>
</evidence>
<accession>A0A1G6UXC6</accession>
<dbReference type="AlphaFoldDB" id="A0A1G6UXC6"/>
<protein>
    <submittedName>
        <fullName evidence="2">PGAP1-like protein</fullName>
    </submittedName>
</protein>
<dbReference type="OrthoDB" id="869379at2"/>
<dbReference type="RefSeq" id="WP_091240650.1">
    <property type="nucleotide sequence ID" value="NZ_FNAG01000002.1"/>
</dbReference>
<gene>
    <name evidence="2" type="ORF">SAMN04488509_102536</name>
</gene>
<proteinExistence type="predicted"/>